<protein>
    <submittedName>
        <fullName evidence="3">27 kDa hemolymph protein-like</fullName>
    </submittedName>
</protein>
<feature type="signal peptide" evidence="1">
    <location>
        <begin position="1"/>
        <end position="23"/>
    </location>
</feature>
<organism evidence="2 3">
    <name type="scientific">Galleria mellonella</name>
    <name type="common">Greater wax moth</name>
    <dbReference type="NCBI Taxonomy" id="7137"/>
    <lineage>
        <taxon>Eukaryota</taxon>
        <taxon>Metazoa</taxon>
        <taxon>Ecdysozoa</taxon>
        <taxon>Arthropoda</taxon>
        <taxon>Hexapoda</taxon>
        <taxon>Insecta</taxon>
        <taxon>Pterygota</taxon>
        <taxon>Neoptera</taxon>
        <taxon>Endopterygota</taxon>
        <taxon>Lepidoptera</taxon>
        <taxon>Glossata</taxon>
        <taxon>Ditrysia</taxon>
        <taxon>Pyraloidea</taxon>
        <taxon>Pyralidae</taxon>
        <taxon>Galleriinae</taxon>
        <taxon>Galleria</taxon>
    </lineage>
</organism>
<dbReference type="AlphaFoldDB" id="A0A6J1WIP1"/>
<proteinExistence type="predicted"/>
<dbReference type="Proteomes" id="UP001652740">
    <property type="component" value="Unplaced"/>
</dbReference>
<dbReference type="PANTHER" id="PTHR20997:SF2">
    <property type="entry name" value="EG:BACR42I17.2 PROTEIN-RELATED"/>
    <property type="match status" value="1"/>
</dbReference>
<dbReference type="InParanoid" id="A0A6J1WIP1"/>
<name>A0A6J1WIP1_GALME</name>
<feature type="chain" id="PRO_5047476403" evidence="1">
    <location>
        <begin position="24"/>
        <end position="235"/>
    </location>
</feature>
<dbReference type="InterPro" id="IPR009832">
    <property type="entry name" value="DUF1397"/>
</dbReference>
<dbReference type="PANTHER" id="PTHR20997">
    <property type="entry name" value="EG:BACR42I17.2 PROTEIN-RELATED"/>
    <property type="match status" value="1"/>
</dbReference>
<sequence>MLIKFTMFFKGVLFVIMVTSVICEQDVHEQVRQRIHNYAERECTKNNAKEKTREIEEASMTFVDCMLNSVDVNIMLALEQASSENDIVNAYKKTCVNIPQIRSCLYNFMNGTAPCMKSEYRNEIGTAMKEFDGIFEYMCGNDSQRFTEFVADGGLNCLNENSIPIGGCARAIAISLDSSSAENSSEELKTSCEELQRFQKCFHEVLVKCPKPSTTVYFDGLLDLIRKYSECSNSV</sequence>
<gene>
    <name evidence="3" type="primary">LOC113511560</name>
</gene>
<accession>A0A6J1WIP1</accession>
<dbReference type="KEGG" id="gmw:113511560"/>
<dbReference type="Pfam" id="PF07165">
    <property type="entry name" value="DUF1397"/>
    <property type="match status" value="1"/>
</dbReference>
<evidence type="ECO:0000256" key="1">
    <source>
        <dbReference type="SAM" id="SignalP"/>
    </source>
</evidence>
<evidence type="ECO:0000313" key="3">
    <source>
        <dbReference type="RefSeq" id="XP_026750989.2"/>
    </source>
</evidence>
<reference evidence="3" key="1">
    <citation type="submission" date="2025-08" db="UniProtKB">
        <authorList>
            <consortium name="RefSeq"/>
        </authorList>
    </citation>
    <scope>IDENTIFICATION</scope>
    <source>
        <tissue evidence="3">Whole larvae</tissue>
    </source>
</reference>
<dbReference type="RefSeq" id="XP_026750989.2">
    <property type="nucleotide sequence ID" value="XM_026895188.3"/>
</dbReference>
<keyword evidence="2" id="KW-1185">Reference proteome</keyword>
<keyword evidence="1" id="KW-0732">Signal</keyword>
<dbReference type="GeneID" id="113511560"/>
<evidence type="ECO:0000313" key="2">
    <source>
        <dbReference type="Proteomes" id="UP001652740"/>
    </source>
</evidence>